<sequence>MNTLKHLLLFTTACSSHPAIMAQETAPQRPNVVIILGDDIGYGDLSCNGEKTIHTPHVDALAHQGLRFTNAHAVASTSTPARYSLLTGHYAWRRNDTGIAPGDAGMIIRPEQYTLADLFQSCGYTTAAVGKWHLGLGDKTGTQDWNGFISPGPADIGFDYSYLMAATGDRVPCVFVENQRVVNLDPNDPIAVSYKTPFPGEPLAKDHPEMLTVMKASPNHGHNQAIVNGIGRIGYMKGGKKALWKDENIADSITEHAVKFIQENKDHPFFLYFGTNDAHVPRVPHPRFRGKSGMGPRGDVLLQFDWSVGEISRTLEEQGLTENTIVIITSDNGPVVDDGYQDQAVELLGDHRPWGPFRGGKYSAFEAGTRIPMILYWPGKIKAGNISDALVSHIDLIASFASLLQTSLPREAAPDSQNHLPAFLGEDPKGREYLIESAGTLSILFENWKYIVPSNGPTYSKLTNTELGNSKEPQLYNLTKDKGEKKNLAPKYQKKVDALHKILQLEKEKNN</sequence>
<evidence type="ECO:0000259" key="4">
    <source>
        <dbReference type="Pfam" id="PF00884"/>
    </source>
</evidence>
<comment type="caution">
    <text evidence="5">The sequence shown here is derived from an EMBL/GenBank/DDBJ whole genome shotgun (WGS) entry which is preliminary data.</text>
</comment>
<dbReference type="Gene3D" id="3.30.1120.10">
    <property type="match status" value="1"/>
</dbReference>
<dbReference type="PANTHER" id="PTHR43751">
    <property type="entry name" value="SULFATASE"/>
    <property type="match status" value="1"/>
</dbReference>
<evidence type="ECO:0000313" key="6">
    <source>
        <dbReference type="Proteomes" id="UP000004892"/>
    </source>
</evidence>
<feature type="domain" description="Sulfatase N-terminal" evidence="4">
    <location>
        <begin position="30"/>
        <end position="404"/>
    </location>
</feature>
<dbReference type="STRING" id="742817.HMPREF9449_02564"/>
<organism evidence="5 6">
    <name type="scientific">Odoribacter laneus YIT 12061</name>
    <dbReference type="NCBI Taxonomy" id="742817"/>
    <lineage>
        <taxon>Bacteria</taxon>
        <taxon>Pseudomonadati</taxon>
        <taxon>Bacteroidota</taxon>
        <taxon>Bacteroidia</taxon>
        <taxon>Bacteroidales</taxon>
        <taxon>Odoribacteraceae</taxon>
        <taxon>Odoribacter</taxon>
    </lineage>
</organism>
<evidence type="ECO:0000256" key="1">
    <source>
        <dbReference type="ARBA" id="ARBA00008779"/>
    </source>
</evidence>
<dbReference type="Proteomes" id="UP000004892">
    <property type="component" value="Unassembled WGS sequence"/>
</dbReference>
<proteinExistence type="inferred from homology"/>
<dbReference type="InterPro" id="IPR017850">
    <property type="entry name" value="Alkaline_phosphatase_core_sf"/>
</dbReference>
<dbReference type="InterPro" id="IPR052701">
    <property type="entry name" value="GAG_Ulvan_Degrading_Sulfatases"/>
</dbReference>
<dbReference type="PANTHER" id="PTHR43751:SF6">
    <property type="entry name" value="N-ACETYLGALACTOSAMINE-6-O-SULFATASE"/>
    <property type="match status" value="1"/>
</dbReference>
<evidence type="ECO:0000256" key="3">
    <source>
        <dbReference type="PIRSR" id="PIRSR600917-52"/>
    </source>
</evidence>
<accession>H1DJX8</accession>
<dbReference type="PROSITE" id="PS00523">
    <property type="entry name" value="SULFATASE_1"/>
    <property type="match status" value="1"/>
</dbReference>
<comment type="similarity">
    <text evidence="1">Belongs to the sulfatase family.</text>
</comment>
<evidence type="ECO:0000256" key="2">
    <source>
        <dbReference type="ARBA" id="ARBA00022801"/>
    </source>
</evidence>
<feature type="modified residue" description="3-oxoalanine (Ser)" evidence="3">
    <location>
        <position position="78"/>
    </location>
</feature>
<name>H1DJX8_9BACT</name>
<dbReference type="eggNOG" id="COG3119">
    <property type="taxonomic scope" value="Bacteria"/>
</dbReference>
<dbReference type="SUPFAM" id="SSF53649">
    <property type="entry name" value="Alkaline phosphatase-like"/>
    <property type="match status" value="1"/>
</dbReference>
<comment type="PTM">
    <text evidence="3">The conversion to 3-oxoalanine (also known as C-formylglycine, FGly), of a serine or cysteine residue in prokaryotes and of a cysteine residue in eukaryotes, is critical for catalytic activity.</text>
</comment>
<keyword evidence="2" id="KW-0378">Hydrolase</keyword>
<dbReference type="PROSITE" id="PS00149">
    <property type="entry name" value="SULFATASE_2"/>
    <property type="match status" value="1"/>
</dbReference>
<dbReference type="CDD" id="cd16143">
    <property type="entry name" value="ARS_like"/>
    <property type="match status" value="1"/>
</dbReference>
<evidence type="ECO:0000313" key="5">
    <source>
        <dbReference type="EMBL" id="EHP45978.1"/>
    </source>
</evidence>
<dbReference type="GO" id="GO:0016787">
    <property type="term" value="F:hydrolase activity"/>
    <property type="evidence" value="ECO:0007669"/>
    <property type="project" value="UniProtKB-KW"/>
</dbReference>
<dbReference type="EMBL" id="ADMC01000027">
    <property type="protein sequence ID" value="EHP45978.1"/>
    <property type="molecule type" value="Genomic_DNA"/>
</dbReference>
<dbReference type="Pfam" id="PF00884">
    <property type="entry name" value="Sulfatase"/>
    <property type="match status" value="1"/>
</dbReference>
<dbReference type="Gene3D" id="3.40.720.10">
    <property type="entry name" value="Alkaline Phosphatase, subunit A"/>
    <property type="match status" value="1"/>
</dbReference>
<reference evidence="5 6" key="1">
    <citation type="submission" date="2012-01" db="EMBL/GenBank/DDBJ databases">
        <title>The Genome Sequence of Odoribacter laneus YIT 12061.</title>
        <authorList>
            <consortium name="The Broad Institute Genome Sequencing Platform"/>
            <person name="Earl A."/>
            <person name="Ward D."/>
            <person name="Feldgarden M."/>
            <person name="Gevers D."/>
            <person name="Morotomi M."/>
            <person name="Young S.K."/>
            <person name="Zeng Q."/>
            <person name="Gargeya S."/>
            <person name="Fitzgerald M."/>
            <person name="Haas B."/>
            <person name="Abouelleil A."/>
            <person name="Alvarado L."/>
            <person name="Arachchi H.M."/>
            <person name="Berlin A."/>
            <person name="Chapman S.B."/>
            <person name="Gearin G."/>
            <person name="Goldberg J."/>
            <person name="Griggs A."/>
            <person name="Gujja S."/>
            <person name="Hansen M."/>
            <person name="Heiman D."/>
            <person name="Howarth C."/>
            <person name="Larimer J."/>
            <person name="Lui A."/>
            <person name="MacDonald P.J.P."/>
            <person name="McCowen C."/>
            <person name="Montmayeur A."/>
            <person name="Murphy C."/>
            <person name="Neiman D."/>
            <person name="Pearson M."/>
            <person name="Priest M."/>
            <person name="Roberts A."/>
            <person name="Saif S."/>
            <person name="Shea T."/>
            <person name="Sisk P."/>
            <person name="Stolte C."/>
            <person name="Sykes S."/>
            <person name="Wortman J."/>
            <person name="Nusbaum C."/>
            <person name="Birren B."/>
        </authorList>
    </citation>
    <scope>NUCLEOTIDE SEQUENCE [LARGE SCALE GENOMIC DNA]</scope>
    <source>
        <strain evidence="5 6">YIT 12061</strain>
    </source>
</reference>
<dbReference type="InterPro" id="IPR024607">
    <property type="entry name" value="Sulfatase_CS"/>
</dbReference>
<dbReference type="HOGENOM" id="CLU_006332_10_3_10"/>
<dbReference type="PATRIC" id="fig|742817.3.peg.2746"/>
<gene>
    <name evidence="5" type="ORF">HMPREF9449_02564</name>
</gene>
<dbReference type="AlphaFoldDB" id="H1DJX8"/>
<dbReference type="InterPro" id="IPR000917">
    <property type="entry name" value="Sulfatase_N"/>
</dbReference>
<protein>
    <recommendedName>
        <fullName evidence="4">Sulfatase N-terminal domain-containing protein</fullName>
    </recommendedName>
</protein>
<keyword evidence="6" id="KW-1185">Reference proteome</keyword>